<dbReference type="InterPro" id="IPR001750">
    <property type="entry name" value="ND/Mrp_TM"/>
</dbReference>
<feature type="transmembrane region" description="Helical" evidence="8">
    <location>
        <begin position="191"/>
        <end position="213"/>
    </location>
</feature>
<geneLocation type="mitochondrion" evidence="10"/>
<dbReference type="GO" id="GO:0016020">
    <property type="term" value="C:membrane"/>
    <property type="evidence" value="ECO:0007669"/>
    <property type="project" value="UniProtKB-SubCell"/>
</dbReference>
<keyword evidence="10" id="KW-0496">Mitochondrion</keyword>
<evidence type="ECO:0000256" key="4">
    <source>
        <dbReference type="ARBA" id="ARBA00022989"/>
    </source>
</evidence>
<dbReference type="GO" id="GO:0015990">
    <property type="term" value="P:electron transport coupled proton transport"/>
    <property type="evidence" value="ECO:0007669"/>
    <property type="project" value="TreeGrafter"/>
</dbReference>
<keyword evidence="3 8" id="KW-0812">Transmembrane</keyword>
<name>A0A140CUS4_9METZ</name>
<sequence length="407" mass="41319">MACACFFASAATLFFRGPRGGRRSSRGWVVAAVAGVAMTAGDRASARPTGGVAVDGAGTWDLGWTASGDAAIVLGMVAMVSCPVAAFAMGYLASDPRPRFFLFLLSFFAFCMALLAGADGFLSFFSAWEGVGLSSYLLVGFWSTRCRARGAALRAVASNAPGDAALLAGLLRLREETGAVRFSSAEVASPAVAACFCAAAACKSALLMAHPWLPEAMEGPTPVSALLHSATLVAAGAALLLRTPAEGRVVGMAASAWGAATSLSAARMAADRRDVKRMIACSTSSHLGLVAAAWGCGLAAPALFHLVAHAFFKAEMFLVAGWMIHRCGGEMHSGRIRAGGAAPALFAASASLAGWPLFSGGASKEAFFSAAAALDGPLAAAAMIAAAGSAATCCYAVHLTCALLFRR</sequence>
<evidence type="ECO:0000256" key="6">
    <source>
        <dbReference type="ARBA" id="ARBA00031027"/>
    </source>
</evidence>
<dbReference type="EMBL" id="KT997971">
    <property type="protein sequence ID" value="AMJ16554.1"/>
    <property type="molecule type" value="Genomic_DNA"/>
</dbReference>
<evidence type="ECO:0000256" key="8">
    <source>
        <dbReference type="SAM" id="Phobius"/>
    </source>
</evidence>
<keyword evidence="5 8" id="KW-0472">Membrane</keyword>
<feature type="transmembrane region" description="Helical" evidence="8">
    <location>
        <begin position="249"/>
        <end position="266"/>
    </location>
</feature>
<feature type="transmembrane region" description="Helical" evidence="8">
    <location>
        <begin position="225"/>
        <end position="243"/>
    </location>
</feature>
<evidence type="ECO:0000259" key="9">
    <source>
        <dbReference type="Pfam" id="PF00361"/>
    </source>
</evidence>
<feature type="domain" description="NADH:quinone oxidoreductase/Mrp antiporter transmembrane" evidence="9">
    <location>
        <begin position="120"/>
        <end position="382"/>
    </location>
</feature>
<dbReference type="Pfam" id="PF00361">
    <property type="entry name" value="Proton_antipo_M"/>
    <property type="match status" value="1"/>
</dbReference>
<dbReference type="PRINTS" id="PR01434">
    <property type="entry name" value="NADHDHGNASE5"/>
</dbReference>
<dbReference type="EC" id="7.1.1.2" evidence="2"/>
<keyword evidence="4 8" id="KW-1133">Transmembrane helix</keyword>
<feature type="transmembrane region" description="Helical" evidence="8">
    <location>
        <begin position="378"/>
        <end position="405"/>
    </location>
</feature>
<reference evidence="10" key="1">
    <citation type="journal article" date="2016" name="Curr. Biol.">
        <title>Extensive Mitochondrial mRNA Editing and Unusual Mitochondrial Genome Organization in Calcaronean Sponges.</title>
        <authorList>
            <person name="Lavrov D.V."/>
            <person name="Adamski M."/>
            <person name="Chevaldonne P."/>
            <person name="Adamska M."/>
        </authorList>
    </citation>
    <scope>NUCLEOTIDE SEQUENCE</scope>
</reference>
<protein>
    <recommendedName>
        <fullName evidence="2">NADH:ubiquinone reductase (H(+)-translocating)</fullName>
        <ecNumber evidence="2">7.1.1.2</ecNumber>
    </recommendedName>
    <alternativeName>
        <fullName evidence="6">NADH dehydrogenase subunit 5</fullName>
    </alternativeName>
</protein>
<feature type="transmembrane region" description="Helical" evidence="8">
    <location>
        <begin position="100"/>
        <end position="118"/>
    </location>
</feature>
<dbReference type="AlphaFoldDB" id="A0A140CUS4"/>
<comment type="catalytic activity">
    <reaction evidence="7">
        <text>a ubiquinone + NADH + 5 H(+)(in) = a ubiquinol + NAD(+) + 4 H(+)(out)</text>
        <dbReference type="Rhea" id="RHEA:29091"/>
        <dbReference type="Rhea" id="RHEA-COMP:9565"/>
        <dbReference type="Rhea" id="RHEA-COMP:9566"/>
        <dbReference type="ChEBI" id="CHEBI:15378"/>
        <dbReference type="ChEBI" id="CHEBI:16389"/>
        <dbReference type="ChEBI" id="CHEBI:17976"/>
        <dbReference type="ChEBI" id="CHEBI:57540"/>
        <dbReference type="ChEBI" id="CHEBI:57945"/>
        <dbReference type="EC" id="7.1.1.2"/>
    </reaction>
</comment>
<dbReference type="InterPro" id="IPR003945">
    <property type="entry name" value="NU5C-like"/>
</dbReference>
<feature type="transmembrane region" description="Helical" evidence="8">
    <location>
        <begin position="336"/>
        <end position="358"/>
    </location>
</feature>
<evidence type="ECO:0000256" key="5">
    <source>
        <dbReference type="ARBA" id="ARBA00023136"/>
    </source>
</evidence>
<gene>
    <name evidence="10" type="primary">nad5</name>
</gene>
<evidence type="ECO:0000256" key="1">
    <source>
        <dbReference type="ARBA" id="ARBA00004141"/>
    </source>
</evidence>
<keyword evidence="10" id="KW-0560">Oxidoreductase</keyword>
<evidence type="ECO:0000256" key="3">
    <source>
        <dbReference type="ARBA" id="ARBA00022692"/>
    </source>
</evidence>
<feature type="transmembrane region" description="Helical" evidence="8">
    <location>
        <begin position="124"/>
        <end position="144"/>
    </location>
</feature>
<evidence type="ECO:0000256" key="2">
    <source>
        <dbReference type="ARBA" id="ARBA00012944"/>
    </source>
</evidence>
<organism evidence="10">
    <name type="scientific">Leucosolenia complicata</name>
    <dbReference type="NCBI Taxonomy" id="433461"/>
    <lineage>
        <taxon>Eukaryota</taxon>
        <taxon>Metazoa</taxon>
        <taxon>Porifera</taxon>
        <taxon>Calcarea</taxon>
        <taxon>Calcaronea</taxon>
        <taxon>Leucosolenida</taxon>
        <taxon>Leucosoleniidae</taxon>
        <taxon>Leucosolenia</taxon>
    </lineage>
</organism>
<dbReference type="GO" id="GO:0008137">
    <property type="term" value="F:NADH dehydrogenase (ubiquinone) activity"/>
    <property type="evidence" value="ECO:0007669"/>
    <property type="project" value="UniProtKB-EC"/>
</dbReference>
<dbReference type="GO" id="GO:0003954">
    <property type="term" value="F:NADH dehydrogenase activity"/>
    <property type="evidence" value="ECO:0007669"/>
    <property type="project" value="TreeGrafter"/>
</dbReference>
<proteinExistence type="predicted"/>
<dbReference type="PANTHER" id="PTHR42829">
    <property type="entry name" value="NADH-UBIQUINONE OXIDOREDUCTASE CHAIN 5"/>
    <property type="match status" value="1"/>
</dbReference>
<evidence type="ECO:0000256" key="7">
    <source>
        <dbReference type="ARBA" id="ARBA00049551"/>
    </source>
</evidence>
<evidence type="ECO:0000313" key="10">
    <source>
        <dbReference type="EMBL" id="AMJ16554.1"/>
    </source>
</evidence>
<comment type="subcellular location">
    <subcellularLocation>
        <location evidence="1">Membrane</location>
        <topology evidence="1">Multi-pass membrane protein</topology>
    </subcellularLocation>
</comment>
<feature type="transmembrane region" description="Helical" evidence="8">
    <location>
        <begin position="70"/>
        <end position="93"/>
    </location>
</feature>
<dbReference type="GO" id="GO:0042773">
    <property type="term" value="P:ATP synthesis coupled electron transport"/>
    <property type="evidence" value="ECO:0007669"/>
    <property type="project" value="InterPro"/>
</dbReference>
<accession>A0A140CUS4</accession>
<dbReference type="PANTHER" id="PTHR42829:SF2">
    <property type="entry name" value="NADH-UBIQUINONE OXIDOREDUCTASE CHAIN 5"/>
    <property type="match status" value="1"/>
</dbReference>